<evidence type="ECO:0000313" key="1">
    <source>
        <dbReference type="EMBL" id="EFP78305.1"/>
    </source>
</evidence>
<name>E3K2Y5_PUCGT</name>
<dbReference type="RefSeq" id="XP_003322724.1">
    <property type="nucleotide sequence ID" value="XM_003322676.1"/>
</dbReference>
<reference key="1">
    <citation type="submission" date="2007-01" db="EMBL/GenBank/DDBJ databases">
        <title>The Genome Sequence of Puccinia graminis f. sp. tritici Strain CRL 75-36-700-3.</title>
        <authorList>
            <consortium name="The Broad Institute Genome Sequencing Platform"/>
            <person name="Birren B."/>
            <person name="Lander E."/>
            <person name="Galagan J."/>
            <person name="Nusbaum C."/>
            <person name="Devon K."/>
            <person name="Cuomo C."/>
            <person name="Jaffe D."/>
            <person name="Butler J."/>
            <person name="Alvarez P."/>
            <person name="Gnerre S."/>
            <person name="Grabherr M."/>
            <person name="Mauceli E."/>
            <person name="Brockman W."/>
            <person name="Young S."/>
            <person name="LaButti K."/>
            <person name="Sykes S."/>
            <person name="DeCaprio D."/>
            <person name="Crawford M."/>
            <person name="Koehrsen M."/>
            <person name="Engels R."/>
            <person name="Montgomery P."/>
            <person name="Pearson M."/>
            <person name="Howarth C."/>
            <person name="Larson L."/>
            <person name="White J."/>
            <person name="Zeng Q."/>
            <person name="Kodira C."/>
            <person name="Yandava C."/>
            <person name="Alvarado L."/>
            <person name="O'Leary S."/>
            <person name="Szabo L."/>
            <person name="Dean R."/>
            <person name="Schein J."/>
        </authorList>
    </citation>
    <scope>NUCLEOTIDE SEQUENCE</scope>
    <source>
        <strain>CRL 75-36-700-3</strain>
    </source>
</reference>
<dbReference type="GeneID" id="10542258"/>
<dbReference type="AlphaFoldDB" id="E3K2Y5"/>
<dbReference type="Proteomes" id="UP000008783">
    <property type="component" value="Unassembled WGS sequence"/>
</dbReference>
<proteinExistence type="predicted"/>
<gene>
    <name evidence="1" type="ORF">PGTG_04261</name>
</gene>
<protein>
    <submittedName>
        <fullName evidence="1">Uncharacterized protein</fullName>
    </submittedName>
</protein>
<sequence>MDQVKKTTANNTPQLTFDIQFVSAFGLTVFCNTSKKEPMGSTSFQETTPPTLSDLSSNQILKLDRHWNLRPWLAHNIEDSVKEILLTISNPIFDNLERMMVWELNVYDCFKEANAFDPIRTKSVLNKWFPQQGDWELFFPTMDLLKSTSRFFSDDDTPITFLGFTLEDAQALLQLDYQPPASYSSSGSGQWDIRKKELAKHLVTMMDEMRKAQGYSSMILDAHFESLDLADEGTEASEPHLNQ</sequence>
<reference evidence="2" key="2">
    <citation type="journal article" date="2011" name="Proc. Natl. Acad. Sci. U.S.A.">
        <title>Obligate biotrophy features unraveled by the genomic analysis of rust fungi.</title>
        <authorList>
            <person name="Duplessis S."/>
            <person name="Cuomo C.A."/>
            <person name="Lin Y.-C."/>
            <person name="Aerts A."/>
            <person name="Tisserant E."/>
            <person name="Veneault-Fourrey C."/>
            <person name="Joly D.L."/>
            <person name="Hacquard S."/>
            <person name="Amselem J."/>
            <person name="Cantarel B.L."/>
            <person name="Chiu R."/>
            <person name="Coutinho P.M."/>
            <person name="Feau N."/>
            <person name="Field M."/>
            <person name="Frey P."/>
            <person name="Gelhaye E."/>
            <person name="Goldberg J."/>
            <person name="Grabherr M.G."/>
            <person name="Kodira C.D."/>
            <person name="Kohler A."/>
            <person name="Kuees U."/>
            <person name="Lindquist E.A."/>
            <person name="Lucas S.M."/>
            <person name="Mago R."/>
            <person name="Mauceli E."/>
            <person name="Morin E."/>
            <person name="Murat C."/>
            <person name="Pangilinan J.L."/>
            <person name="Park R."/>
            <person name="Pearson M."/>
            <person name="Quesneville H."/>
            <person name="Rouhier N."/>
            <person name="Sakthikumar S."/>
            <person name="Salamov A.A."/>
            <person name="Schmutz J."/>
            <person name="Selles B."/>
            <person name="Shapiro H."/>
            <person name="Tanguay P."/>
            <person name="Tuskan G.A."/>
            <person name="Henrissat B."/>
            <person name="Van de Peer Y."/>
            <person name="Rouze P."/>
            <person name="Ellis J.G."/>
            <person name="Dodds P.N."/>
            <person name="Schein J.E."/>
            <person name="Zhong S."/>
            <person name="Hamelin R.C."/>
            <person name="Grigoriev I.V."/>
            <person name="Szabo L.J."/>
            <person name="Martin F."/>
        </authorList>
    </citation>
    <scope>NUCLEOTIDE SEQUENCE [LARGE SCALE GENOMIC DNA]</scope>
    <source>
        <strain evidence="2">CRL 75-36-700-3 / race SCCL</strain>
    </source>
</reference>
<keyword evidence="2" id="KW-1185">Reference proteome</keyword>
<evidence type="ECO:0000313" key="2">
    <source>
        <dbReference type="Proteomes" id="UP000008783"/>
    </source>
</evidence>
<dbReference type="HOGENOM" id="CLU_090077_0_0_1"/>
<accession>E3K2Y5</accession>
<dbReference type="KEGG" id="pgr:PGTG_04261"/>
<dbReference type="OrthoDB" id="10277729at2759"/>
<organism evidence="1 2">
    <name type="scientific">Puccinia graminis f. sp. tritici (strain CRL 75-36-700-3 / race SCCL)</name>
    <name type="common">Black stem rust fungus</name>
    <dbReference type="NCBI Taxonomy" id="418459"/>
    <lineage>
        <taxon>Eukaryota</taxon>
        <taxon>Fungi</taxon>
        <taxon>Dikarya</taxon>
        <taxon>Basidiomycota</taxon>
        <taxon>Pucciniomycotina</taxon>
        <taxon>Pucciniomycetes</taxon>
        <taxon>Pucciniales</taxon>
        <taxon>Pucciniaceae</taxon>
        <taxon>Puccinia</taxon>
    </lineage>
</organism>
<dbReference type="eggNOG" id="KOG0265">
    <property type="taxonomic scope" value="Eukaryota"/>
</dbReference>
<dbReference type="EMBL" id="DS178270">
    <property type="protein sequence ID" value="EFP78305.1"/>
    <property type="molecule type" value="Genomic_DNA"/>
</dbReference>
<dbReference type="VEuPathDB" id="FungiDB:PGTG_04261"/>
<dbReference type="InParanoid" id="E3K2Y5"/>